<reference evidence="1" key="1">
    <citation type="submission" date="2020-11" db="EMBL/GenBank/DDBJ databases">
        <authorList>
            <person name="Tran Van P."/>
        </authorList>
    </citation>
    <scope>NUCLEOTIDE SEQUENCE</scope>
</reference>
<keyword evidence="2" id="KW-1185">Reference proteome</keyword>
<evidence type="ECO:0000313" key="1">
    <source>
        <dbReference type="EMBL" id="CAD7245862.1"/>
    </source>
</evidence>
<dbReference type="EMBL" id="LR900491">
    <property type="protein sequence ID" value="CAD7245862.1"/>
    <property type="molecule type" value="Genomic_DNA"/>
</dbReference>
<gene>
    <name evidence="1" type="ORF">DSTB1V02_LOCUS5728</name>
</gene>
<organism evidence="1">
    <name type="scientific">Darwinula stevensoni</name>
    <dbReference type="NCBI Taxonomy" id="69355"/>
    <lineage>
        <taxon>Eukaryota</taxon>
        <taxon>Metazoa</taxon>
        <taxon>Ecdysozoa</taxon>
        <taxon>Arthropoda</taxon>
        <taxon>Crustacea</taxon>
        <taxon>Oligostraca</taxon>
        <taxon>Ostracoda</taxon>
        <taxon>Podocopa</taxon>
        <taxon>Podocopida</taxon>
        <taxon>Darwinulocopina</taxon>
        <taxon>Darwinuloidea</taxon>
        <taxon>Darwinulidae</taxon>
        <taxon>Darwinula</taxon>
    </lineage>
</organism>
<dbReference type="EMBL" id="CAJPEV010000974">
    <property type="protein sequence ID" value="CAG0889856.1"/>
    <property type="molecule type" value="Genomic_DNA"/>
</dbReference>
<sequence length="915" mass="103726">MEGLVEDHLALKKFLLEEGRGKHVLMDEVPITLGFQGIITSEALSKHWEWLLDIRNTVKSITIIFRPNDQTYVTDICLQDVKPGGLQIFVLDRVMRNSRNIAKLFLTVEEHLHRSFISSEGTHQMEMGECRGKCLPILFTVPSCYSLHGNKCKNETVCRTMRASAAIESIREVYSAKFQMPLFVVVDDATAKKLALVNTITATASFPILYLDGNGEFHGKPSPGGSPPLVIVNEEEIMGCHLNNITVIVDFPESQWKNYSRLIATNDENKILLIEEEDLKTGKFSHIVREFPDMNIQQERIDKREFPDMNIQQERIDKEGLRQKLMRMCEGNKDNVIDELVNSHRAPLPRMEMDTKGREEDENDLKKMLEARVSGIFGYSASGKSQLLHKVIERIIELWGRVLFLHCGSVLSQKLCRRRWGVEENMEIVDIDSREIQSLNDIFELERKKAVEYKGKVAGPLVVIVEDCPLRREMEYEINAVIERLKEGMKLIIAFKPHSNDPQRVCVESLTNVLEMNPDCVAIKLQSQPTNELLLKHIQKNEIRTSLKLKAKSLPISSVLDTYVFGPPVLYINYKCSGRHFGYICKGGGPCSKSMGSASWFNTDSLLNILSSLLAPLRGATDQQLHILVSDEDLLTSLQGLETDLDMRVIHPKNFRGCQASIVISVDVGDDWLLEVISRARTQLIIIDNIPSHADLWKTMIEKRVVQTWDTHPMDIERGPRILLTLDEKEQFLRKILGDEGLADHLPSVERGAALLKRPIVLIGEKFSWTFIPTEEEAKSELSGILLFAQDFPPYIHILPIVPSGGKIWMDVEKLPPVYGERKIPPSLVSISFRGRVDVKWRAHTVPLLWALDRSLAGLTPLSPALLIWWISGGNQELQLLLLSQFRHLVTSFEQLDSGLFGAHNALPSIDDNTR</sequence>
<dbReference type="AlphaFoldDB" id="A0A7R9A323"/>
<accession>A0A7R9A323</accession>
<protein>
    <submittedName>
        <fullName evidence="1">Uncharacterized protein</fullName>
    </submittedName>
</protein>
<evidence type="ECO:0000313" key="2">
    <source>
        <dbReference type="Proteomes" id="UP000677054"/>
    </source>
</evidence>
<name>A0A7R9A323_9CRUS</name>
<dbReference type="Proteomes" id="UP000677054">
    <property type="component" value="Unassembled WGS sequence"/>
</dbReference>
<proteinExistence type="predicted"/>